<evidence type="ECO:0000313" key="4">
    <source>
        <dbReference type="Proteomes" id="UP000789941"/>
    </source>
</evidence>
<evidence type="ECO:0000256" key="1">
    <source>
        <dbReference type="ARBA" id="ARBA00022679"/>
    </source>
</evidence>
<dbReference type="Gene3D" id="3.40.1180.10">
    <property type="entry name" value="Decaprenyl diphosphate synthase-like"/>
    <property type="match status" value="1"/>
</dbReference>
<gene>
    <name evidence="2 3" type="primary">uppS</name>
    <name evidence="3" type="ORF">LFW2832_01052</name>
</gene>
<dbReference type="InterPro" id="IPR001441">
    <property type="entry name" value="UPP_synth-like"/>
</dbReference>
<protein>
    <recommendedName>
        <fullName evidence="2">Tritrans,polycis-undecaprenyl-diphosphate synthase (geranylgeranyl-diphosphate specific)</fullName>
        <ecNumber evidence="2">2.5.1.89</ecNumber>
    </recommendedName>
    <alternativeName>
        <fullName evidence="2">Undecaprenyl diphosphate synthase</fullName>
        <shortName evidence="2">UDS</shortName>
    </alternativeName>
    <alternativeName>
        <fullName evidence="2">Undecaprenyl pyrophosphate synthase</fullName>
        <shortName evidence="2">UPP synthase</shortName>
    </alternativeName>
</protein>
<feature type="binding site" evidence="2">
    <location>
        <position position="18"/>
    </location>
    <ligand>
        <name>substrate</name>
    </ligand>
</feature>
<comment type="subunit">
    <text evidence="2">Homodimer.</text>
</comment>
<dbReference type="GO" id="GO:0016094">
    <property type="term" value="P:polyprenol biosynthetic process"/>
    <property type="evidence" value="ECO:0007669"/>
    <property type="project" value="TreeGrafter"/>
</dbReference>
<dbReference type="EMBL" id="CABMJJ010000009">
    <property type="protein sequence ID" value="VVC04576.1"/>
    <property type="molecule type" value="Genomic_DNA"/>
</dbReference>
<dbReference type="PANTHER" id="PTHR10291:SF43">
    <property type="entry name" value="DEHYDRODOLICHYL DIPHOSPHATE SYNTHASE COMPLEX SUBUNIT DHDDS"/>
    <property type="match status" value="1"/>
</dbReference>
<comment type="caution">
    <text evidence="2">Lacks conserved residue(s) required for the propagation of feature annotation.</text>
</comment>
<feature type="binding site" evidence="2">
    <location>
        <begin position="14"/>
        <end position="17"/>
    </location>
    <ligand>
        <name>substrate</name>
    </ligand>
</feature>
<accession>A0A5E4LXI0</accession>
<feature type="binding site" evidence="2">
    <location>
        <position position="62"/>
    </location>
    <ligand>
        <name>substrate</name>
    </ligand>
</feature>
<organism evidence="3 4">
    <name type="scientific">Candidatus Bilamarchaeum dharawalense</name>
    <dbReference type="NCBI Taxonomy" id="2885759"/>
    <lineage>
        <taxon>Archaea</taxon>
        <taxon>Candidatus Micrarchaeota</taxon>
        <taxon>Candidatus Micrarchaeia</taxon>
        <taxon>Candidatus Anstonellales</taxon>
        <taxon>Candidatus Bilamarchaeaceae</taxon>
        <taxon>Candidatus Bilamarchaeum</taxon>
    </lineage>
</organism>
<comment type="cofactor">
    <cofactor evidence="2">
        <name>Mg(2+)</name>
        <dbReference type="ChEBI" id="CHEBI:18420"/>
    </cofactor>
    <text evidence="2">Binds 2 magnesium ions per subunit.</text>
</comment>
<comment type="caution">
    <text evidence="3">The sequence shown here is derived from an EMBL/GenBank/DDBJ whole genome shotgun (WGS) entry which is preliminary data.</text>
</comment>
<keyword evidence="2" id="KW-0479">Metal-binding</keyword>
<dbReference type="Pfam" id="PF01255">
    <property type="entry name" value="Prenyltransf"/>
    <property type="match status" value="1"/>
</dbReference>
<comment type="function">
    <text evidence="2">Catalyzes the sequential condensation of isopentenyl diphosphate (IPP) with geranylgeranyl diphosphate (GGPP) to yield (2Z,6Z,10Z,14Z,18Z,22Z,26Z,30E,34E,38E)-undecaprenyl diphosphate (tritrans,heptacis-UPP). It is probably the precursor of glycosyl carrier lipids.</text>
</comment>
<feature type="binding site" evidence="2">
    <location>
        <position position="197"/>
    </location>
    <ligand>
        <name>Mg(2+)</name>
        <dbReference type="ChEBI" id="CHEBI:18420"/>
    </ligand>
</feature>
<comment type="catalytic activity">
    <reaction evidence="2">
        <text>geranylgeranyl diphosphate + 7 isopentenyl diphosphate = tri-trans,hepta-cis-undecaprenyl diphosphate + 7 diphosphate</text>
        <dbReference type="Rhea" id="RHEA:27622"/>
        <dbReference type="ChEBI" id="CHEBI:33019"/>
        <dbReference type="ChEBI" id="CHEBI:57533"/>
        <dbReference type="ChEBI" id="CHEBI:60388"/>
        <dbReference type="ChEBI" id="CHEBI:128769"/>
        <dbReference type="EC" id="2.5.1.89"/>
    </reaction>
</comment>
<sequence length="229" mass="27044">MKDVPNHIAIVPDGNRRWSRKHKLTKHEGYAKGIQKIGDVLKWCKEFDVHMLTMWGFSTDNFKRDKDEVDDLFGLFKDNLKKAIDSDDRNKNELRVRFFGRIHLFPKEIQYMIKKAEEVTSTGQRQYQLNLLLSYGGREEIIDAINEILASGTKKVDEEILSNHMYTKGLPDPDLIIRTSGEQRLSGLMPWQSCYSEFYFAKKLWPDFSRRDFLGAIREYSRRKRRFGK</sequence>
<dbReference type="Proteomes" id="UP000789941">
    <property type="component" value="Unassembled WGS sequence"/>
</dbReference>
<dbReference type="NCBIfam" id="TIGR00055">
    <property type="entry name" value="uppS"/>
    <property type="match status" value="1"/>
</dbReference>
<name>A0A5E4LXI0_9ARCH</name>
<dbReference type="EC" id="2.5.1.89" evidence="2"/>
<feature type="binding site" evidence="2">
    <location>
        <position position="64"/>
    </location>
    <ligand>
        <name>substrate</name>
    </ligand>
</feature>
<dbReference type="HAMAP" id="MF_01139">
    <property type="entry name" value="ISPT"/>
    <property type="match status" value="1"/>
</dbReference>
<keyword evidence="1 2" id="KW-0808">Transferase</keyword>
<comment type="similarity">
    <text evidence="2">Belongs to the UPP synthase family.</text>
</comment>
<dbReference type="SUPFAM" id="SSF64005">
    <property type="entry name" value="Undecaprenyl diphosphate synthase"/>
    <property type="match status" value="1"/>
</dbReference>
<dbReference type="GO" id="GO:0045547">
    <property type="term" value="F:ditrans,polycis-polyprenyl diphosphate synthase [(2E,6E)-farnesyl diphosphate specific] activity"/>
    <property type="evidence" value="ECO:0007669"/>
    <property type="project" value="TreeGrafter"/>
</dbReference>
<dbReference type="InterPro" id="IPR036424">
    <property type="entry name" value="UPP_synth-like_sf"/>
</dbReference>
<feature type="binding site" evidence="2">
    <location>
        <position position="26"/>
    </location>
    <ligand>
        <name>substrate</name>
    </ligand>
</feature>
<proteinExistence type="inferred from homology"/>
<evidence type="ECO:0000313" key="3">
    <source>
        <dbReference type="EMBL" id="VVC04576.1"/>
    </source>
</evidence>
<feature type="binding site" evidence="2">
    <location>
        <position position="13"/>
    </location>
    <ligand>
        <name>Mg(2+)</name>
        <dbReference type="ChEBI" id="CHEBI:18420"/>
    </ligand>
</feature>
<dbReference type="PANTHER" id="PTHR10291">
    <property type="entry name" value="DEHYDRODOLICHYL DIPHOSPHATE SYNTHASE FAMILY MEMBER"/>
    <property type="match status" value="1"/>
</dbReference>
<feature type="active site" description="Proton acceptor" evidence="2">
    <location>
        <position position="61"/>
    </location>
</feature>
<feature type="binding site" evidence="2">
    <location>
        <begin position="184"/>
        <end position="186"/>
    </location>
    <ligand>
        <name>substrate</name>
    </ligand>
</feature>
<dbReference type="AlphaFoldDB" id="A0A5E4LXI0"/>
<keyword evidence="2" id="KW-0460">Magnesium</keyword>
<feature type="binding site" evidence="2">
    <location>
        <position position="178"/>
    </location>
    <ligand>
        <name>substrate</name>
    </ligand>
</feature>
<reference evidence="3 4" key="1">
    <citation type="submission" date="2019-08" db="EMBL/GenBank/DDBJ databases">
        <authorList>
            <person name="Vazquez-Campos X."/>
        </authorList>
    </citation>
    <scope>NUCLEOTIDE SEQUENCE [LARGE SCALE GENOMIC DNA]</scope>
    <source>
        <strain evidence="3">LFW-283_2</strain>
    </source>
</reference>
<evidence type="ECO:0000256" key="2">
    <source>
        <dbReference type="HAMAP-Rule" id="MF_01139"/>
    </source>
</evidence>
<dbReference type="CDD" id="cd00475">
    <property type="entry name" value="Cis_IPPS"/>
    <property type="match status" value="1"/>
</dbReference>
<dbReference type="GO" id="GO:0000287">
    <property type="term" value="F:magnesium ion binding"/>
    <property type="evidence" value="ECO:0007669"/>
    <property type="project" value="UniProtKB-UniRule"/>
</dbReference>
<feature type="binding site" evidence="2">
    <location>
        <begin position="58"/>
        <end position="60"/>
    </location>
    <ligand>
        <name>substrate</name>
    </ligand>
</feature>
<feature type="active site" evidence="2">
    <location>
        <position position="13"/>
    </location>
</feature>